<dbReference type="Gene3D" id="3.30.1520.10">
    <property type="entry name" value="Phox-like domain"/>
    <property type="match status" value="1"/>
</dbReference>
<organism evidence="2 3">
    <name type="scientific">Aphanomyces euteiches</name>
    <dbReference type="NCBI Taxonomy" id="100861"/>
    <lineage>
        <taxon>Eukaryota</taxon>
        <taxon>Sar</taxon>
        <taxon>Stramenopiles</taxon>
        <taxon>Oomycota</taxon>
        <taxon>Saprolegniomycetes</taxon>
        <taxon>Saprolegniales</taxon>
        <taxon>Verrucalvaceae</taxon>
        <taxon>Aphanomyces</taxon>
    </lineage>
</organism>
<dbReference type="EMBL" id="VJMJ01000118">
    <property type="protein sequence ID" value="KAF0734045.1"/>
    <property type="molecule type" value="Genomic_DNA"/>
</dbReference>
<reference evidence="2 3" key="1">
    <citation type="submission" date="2019-07" db="EMBL/GenBank/DDBJ databases">
        <title>Genomics analysis of Aphanomyces spp. identifies a new class of oomycete effector associated with host adaptation.</title>
        <authorList>
            <person name="Gaulin E."/>
        </authorList>
    </citation>
    <scope>NUCLEOTIDE SEQUENCE [LARGE SCALE GENOMIC DNA]</scope>
    <source>
        <strain evidence="2 3">ATCC 201684</strain>
    </source>
</reference>
<gene>
    <name evidence="2" type="ORF">Ae201684_009217</name>
</gene>
<evidence type="ECO:0000313" key="3">
    <source>
        <dbReference type="Proteomes" id="UP000481153"/>
    </source>
</evidence>
<protein>
    <recommendedName>
        <fullName evidence="1">PX domain-containing protein</fullName>
    </recommendedName>
</protein>
<dbReference type="PROSITE" id="PS50195">
    <property type="entry name" value="PX"/>
    <property type="match status" value="1"/>
</dbReference>
<dbReference type="AlphaFoldDB" id="A0A6G0X2M0"/>
<dbReference type="SUPFAM" id="SSF64268">
    <property type="entry name" value="PX domain"/>
    <property type="match status" value="1"/>
</dbReference>
<name>A0A6G0X2M0_9STRA</name>
<dbReference type="InterPro" id="IPR036871">
    <property type="entry name" value="PX_dom_sf"/>
</dbReference>
<dbReference type="Proteomes" id="UP000481153">
    <property type="component" value="Unassembled WGS sequence"/>
</dbReference>
<dbReference type="InterPro" id="IPR001683">
    <property type="entry name" value="PX_dom"/>
</dbReference>
<proteinExistence type="predicted"/>
<dbReference type="GO" id="GO:0035091">
    <property type="term" value="F:phosphatidylinositol binding"/>
    <property type="evidence" value="ECO:0007669"/>
    <property type="project" value="InterPro"/>
</dbReference>
<evidence type="ECO:0000313" key="2">
    <source>
        <dbReference type="EMBL" id="KAF0734045.1"/>
    </source>
</evidence>
<sequence length="201" mass="22656">MVYKVNTISAVSAKVVGVGDFHKVVLYILRIDHGSRTWYVSRRYSEFRELMLTIQTHAAQHADACDICNDVLSLGLARSNGFPGRKWLHSEAVATSRLDELAVFVKNVMITTQGSLDDNDNHHARRCDIPKALARFFLLTPQPPRSQQSNNNDDNDDAMLSLPFGQLRMIRQTDDALQAETMINSPPTNALHRQHSLVIYP</sequence>
<feature type="domain" description="PX" evidence="1">
    <location>
        <begin position="1"/>
        <end position="144"/>
    </location>
</feature>
<dbReference type="VEuPathDB" id="FungiDB:AeMF1_009575"/>
<keyword evidence="3" id="KW-1185">Reference proteome</keyword>
<comment type="caution">
    <text evidence="2">The sequence shown here is derived from an EMBL/GenBank/DDBJ whole genome shotgun (WGS) entry which is preliminary data.</text>
</comment>
<accession>A0A6G0X2M0</accession>
<evidence type="ECO:0000259" key="1">
    <source>
        <dbReference type="PROSITE" id="PS50195"/>
    </source>
</evidence>